<evidence type="ECO:0000256" key="15">
    <source>
        <dbReference type="HAMAP-Rule" id="MF_02003"/>
    </source>
</evidence>
<dbReference type="AlphaFoldDB" id="A0A1I5AL81"/>
<evidence type="ECO:0000256" key="7">
    <source>
        <dbReference type="ARBA" id="ARBA00022723"/>
    </source>
</evidence>
<dbReference type="InterPro" id="IPR002300">
    <property type="entry name" value="aa-tRNA-synth_Ia"/>
</dbReference>
<keyword evidence="8 15" id="KW-0547">Nucleotide-binding</keyword>
<comment type="cofactor">
    <cofactor evidence="1 15">
        <name>Zn(2+)</name>
        <dbReference type="ChEBI" id="CHEBI:29105"/>
    </cofactor>
</comment>
<dbReference type="CDD" id="cd00818">
    <property type="entry name" value="IleRS_core"/>
    <property type="match status" value="1"/>
</dbReference>
<dbReference type="InterPro" id="IPR009080">
    <property type="entry name" value="tRNAsynth_Ia_anticodon-bd"/>
</dbReference>
<dbReference type="FunFam" id="3.40.50.620:FF:000075">
    <property type="entry name" value="Isoleucine--tRNA ligase"/>
    <property type="match status" value="1"/>
</dbReference>
<name>A0A1I5AL81_9CLOT</name>
<feature type="domain" description="Methionyl/Valyl/Leucyl/Isoleucyl-tRNA synthetase anticodon-binding" evidence="17">
    <location>
        <begin position="713"/>
        <end position="863"/>
    </location>
</feature>
<comment type="function">
    <text evidence="13 15">Catalyzes the attachment of isoleucine to tRNA(Ile). As IleRS can inadvertently accommodate and process structurally similar amino acids such as valine, to avoid such errors it has two additional distinct tRNA(Ile)-dependent editing activities. One activity is designated as 'pretransfer' editing and involves the hydrolysis of activated Val-AMP. The other activity is designated 'posttransfer' editing and involves deacylation of mischarged Val-tRNA(Ile).</text>
</comment>
<dbReference type="InterPro" id="IPR009008">
    <property type="entry name" value="Val/Leu/Ile-tRNA-synth_edit"/>
</dbReference>
<evidence type="ECO:0000313" key="18">
    <source>
        <dbReference type="EMBL" id="SFN63193.1"/>
    </source>
</evidence>
<evidence type="ECO:0000256" key="8">
    <source>
        <dbReference type="ARBA" id="ARBA00022741"/>
    </source>
</evidence>
<comment type="similarity">
    <text evidence="3 15">Belongs to the class-I aminoacyl-tRNA synthetase family. IleS type 2 subfamily.</text>
</comment>
<dbReference type="eggNOG" id="COG0060">
    <property type="taxonomic scope" value="Bacteria"/>
</dbReference>
<dbReference type="GO" id="GO:0008270">
    <property type="term" value="F:zinc ion binding"/>
    <property type="evidence" value="ECO:0007669"/>
    <property type="project" value="UniProtKB-UniRule"/>
</dbReference>
<sequence>MFLPVSEDLYLGGIARPRPIWAGLFYLLGKEGVVESMYKKVEAGKSFVSMEDEIRELWHEKDIVEKNYKLNQDGEVFTFFDGPPTANGKPHVGHVLTRVIKDLIPRYKVMKGYKVLRKAGWDTHGLPVELEIEKKLGINGKEGIEEYGVENFINECKESVFKYTSMWKEMSEKIGFWVDMEDPYITYKNDYIESEWWALKTMWEKDLLYKGFKVMPYCPRCGTGLSSHEVAQGYKDVKDSTAIAKFKVKGTENKYILAWTTTPWTLPSNAALAVNKSFTYVEAKVGEEILILAKELCEKVLEGKEYEIVREFLGEELVNTDYEQLMPFHTPEKRAFFVIHGDFVTLSDGTGVVHTAPAYGEDDYMVGMKNNIPFIHLVNEEGKFVDEVEPFKGMDVRKADKAILDWLEQENKLFHTEKYTHSYPHCWRCDTPLLYYPKDSWFVRMSSLRDKLLENSNSVNWYPDNVRTGRMGKFLENVIDWGISRDRYWGTPLPIWECECGHKECIGSIEELKKKGKHVPENIELHKPYIDEVHLTCEKCGGDMKRTHEVIDAWFDSGSMPFAQWHYPFENKEMFEENFPAQFISEAVDQTRGWFYTLLAISTAIFDRSPFENVIVMGHVLDKKGIKMSKHKGNVVDPMKVINEQGADATRWHFYTASMPWLPTRFSEDDVAESQRKFLLTLYNVYSFYVLYADLDQFNPLEYKNHVSDNVMDKWILSKLNSLVKKVTEDLDGYRITQAALSIEEFTDSLSNWYVRRNRARFWSDELSEDKISAYTTLYHVLVTLVKTAAPFIPYLAESMYQNLVVNLDKTAEESIHFTRFPEADESLIHENLEKEMGLAYSLVALGRSARNTSNMKNRQPLSQMLISEKELPEYYGDIIKEELNIKEVVLGADLSQYVNFEIKPNLPVLGKTYGKMIPKIRAAIGAMNQMDLASKINGGQEVPVDIDGEEIILNAENLLVTMQGLPGYAFAGQGELGVILDTNVTPELKEEGDVREIISKVQNLRKETGFEVADKIRLYVSGNERLESIMKKFEDHLKKETLTEELHYGEEHAYEEFNINGEALQIAVEVVK</sequence>
<feature type="short sequence motif" description="'KMSKS' region" evidence="15">
    <location>
        <begin position="627"/>
        <end position="631"/>
    </location>
</feature>
<dbReference type="GO" id="GO:0005524">
    <property type="term" value="F:ATP binding"/>
    <property type="evidence" value="ECO:0007669"/>
    <property type="project" value="UniProtKB-UniRule"/>
</dbReference>
<reference evidence="18 19" key="1">
    <citation type="submission" date="2016-10" db="EMBL/GenBank/DDBJ databases">
        <authorList>
            <person name="de Groot N.N."/>
        </authorList>
    </citation>
    <scope>NUCLEOTIDE SEQUENCE [LARGE SCALE GENOMIC DNA]</scope>
    <source>
        <strain evidence="18 19">ML2</strain>
    </source>
</reference>
<keyword evidence="19" id="KW-1185">Reference proteome</keyword>
<evidence type="ECO:0000256" key="1">
    <source>
        <dbReference type="ARBA" id="ARBA00001947"/>
    </source>
</evidence>
<dbReference type="STRING" id="398199.SAMN05421804_103225"/>
<dbReference type="Gene3D" id="1.10.730.10">
    <property type="entry name" value="Isoleucyl-tRNA Synthetase, Domain 1"/>
    <property type="match status" value="1"/>
</dbReference>
<keyword evidence="7 15" id="KW-0479">Metal-binding</keyword>
<dbReference type="CDD" id="cd07961">
    <property type="entry name" value="Anticodon_Ia_Ile_ABEc"/>
    <property type="match status" value="1"/>
</dbReference>
<evidence type="ECO:0000313" key="19">
    <source>
        <dbReference type="Proteomes" id="UP000181899"/>
    </source>
</evidence>
<comment type="subunit">
    <text evidence="4 15">Monomer.</text>
</comment>
<evidence type="ECO:0000256" key="10">
    <source>
        <dbReference type="ARBA" id="ARBA00022840"/>
    </source>
</evidence>
<dbReference type="EMBL" id="FOVK01000003">
    <property type="protein sequence ID" value="SFN63193.1"/>
    <property type="molecule type" value="Genomic_DNA"/>
</dbReference>
<dbReference type="Pfam" id="PF19302">
    <property type="entry name" value="DUF5915"/>
    <property type="match status" value="1"/>
</dbReference>
<dbReference type="InterPro" id="IPR014729">
    <property type="entry name" value="Rossmann-like_a/b/a_fold"/>
</dbReference>
<evidence type="ECO:0000256" key="3">
    <source>
        <dbReference type="ARBA" id="ARBA00007078"/>
    </source>
</evidence>
<dbReference type="Pfam" id="PF00133">
    <property type="entry name" value="tRNA-synt_1"/>
    <property type="match status" value="1"/>
</dbReference>
<dbReference type="GO" id="GO:0004822">
    <property type="term" value="F:isoleucine-tRNA ligase activity"/>
    <property type="evidence" value="ECO:0007669"/>
    <property type="project" value="UniProtKB-UniRule"/>
</dbReference>
<evidence type="ECO:0000256" key="12">
    <source>
        <dbReference type="ARBA" id="ARBA00023146"/>
    </source>
</evidence>
<dbReference type="SUPFAM" id="SSF52374">
    <property type="entry name" value="Nucleotidylyl transferase"/>
    <property type="match status" value="1"/>
</dbReference>
<evidence type="ECO:0000256" key="6">
    <source>
        <dbReference type="ARBA" id="ARBA00022598"/>
    </source>
</evidence>
<dbReference type="InterPro" id="IPR023586">
    <property type="entry name" value="Ile-tRNA-ligase_type2"/>
</dbReference>
<dbReference type="GO" id="GO:0005737">
    <property type="term" value="C:cytoplasm"/>
    <property type="evidence" value="ECO:0007669"/>
    <property type="project" value="UniProtKB-SubCell"/>
</dbReference>
<dbReference type="PRINTS" id="PR00984">
    <property type="entry name" value="TRNASYNTHILE"/>
</dbReference>
<evidence type="ECO:0000259" key="17">
    <source>
        <dbReference type="Pfam" id="PF08264"/>
    </source>
</evidence>
<comment type="subcellular location">
    <subcellularLocation>
        <location evidence="2 15">Cytoplasm</location>
    </subcellularLocation>
</comment>
<comment type="domain">
    <text evidence="15">IleRS has two distinct active sites: one for aminoacylation and one for editing. The misactivated valine is translocated from the active site to the editing site, which sterically excludes the correctly activated isoleucine. The single editing site contains two valyl binding pockets, one specific for each substrate (Val-AMP or Val-tRNA(Ile)).</text>
</comment>
<evidence type="ECO:0000256" key="13">
    <source>
        <dbReference type="ARBA" id="ARBA00025217"/>
    </source>
</evidence>
<feature type="short sequence motif" description="'HIGH' region" evidence="15">
    <location>
        <begin position="84"/>
        <end position="94"/>
    </location>
</feature>
<evidence type="ECO:0000256" key="5">
    <source>
        <dbReference type="ARBA" id="ARBA00022490"/>
    </source>
</evidence>
<dbReference type="PANTHER" id="PTHR42780:SF1">
    <property type="entry name" value="ISOLEUCINE--TRNA LIGASE, CYTOPLASMIC"/>
    <property type="match status" value="1"/>
</dbReference>
<accession>A0A1I5AL81</accession>
<dbReference type="InterPro" id="IPR033709">
    <property type="entry name" value="Anticodon_Ile_ABEc"/>
</dbReference>
<dbReference type="HAMAP" id="MF_02003">
    <property type="entry name" value="Ile_tRNA_synth_type2"/>
    <property type="match status" value="1"/>
</dbReference>
<keyword evidence="6 15" id="KW-0436">Ligase</keyword>
<dbReference type="GO" id="GO:0006428">
    <property type="term" value="P:isoleucyl-tRNA aminoacylation"/>
    <property type="evidence" value="ECO:0007669"/>
    <property type="project" value="UniProtKB-UniRule"/>
</dbReference>
<dbReference type="InterPro" id="IPR013155">
    <property type="entry name" value="M/V/L/I-tRNA-synth_anticd-bd"/>
</dbReference>
<dbReference type="Proteomes" id="UP000181899">
    <property type="component" value="Unassembled WGS sequence"/>
</dbReference>
<keyword evidence="11 15" id="KW-0648">Protein biosynthesis</keyword>
<dbReference type="InterPro" id="IPR002301">
    <property type="entry name" value="Ile-tRNA-ligase"/>
</dbReference>
<evidence type="ECO:0000256" key="11">
    <source>
        <dbReference type="ARBA" id="ARBA00022917"/>
    </source>
</evidence>
<evidence type="ECO:0000256" key="14">
    <source>
        <dbReference type="ARBA" id="ARBA00048359"/>
    </source>
</evidence>
<evidence type="ECO:0000259" key="16">
    <source>
        <dbReference type="Pfam" id="PF00133"/>
    </source>
</evidence>
<dbReference type="Pfam" id="PF08264">
    <property type="entry name" value="Anticodon_1"/>
    <property type="match status" value="1"/>
</dbReference>
<keyword evidence="10 15" id="KW-0067">ATP-binding</keyword>
<organism evidence="18 19">
    <name type="scientific">Proteiniclasticum ruminis</name>
    <dbReference type="NCBI Taxonomy" id="398199"/>
    <lineage>
        <taxon>Bacteria</taxon>
        <taxon>Bacillati</taxon>
        <taxon>Bacillota</taxon>
        <taxon>Clostridia</taxon>
        <taxon>Eubacteriales</taxon>
        <taxon>Clostridiaceae</taxon>
        <taxon>Proteiniclasticum</taxon>
    </lineage>
</organism>
<protein>
    <recommendedName>
        <fullName evidence="15">Isoleucine--tRNA ligase</fullName>
        <ecNumber evidence="15">6.1.1.5</ecNumber>
    </recommendedName>
    <alternativeName>
        <fullName evidence="15">Isoleucyl-tRNA synthetase</fullName>
        <shortName evidence="15">IleRS</shortName>
    </alternativeName>
</protein>
<dbReference type="PANTHER" id="PTHR42780">
    <property type="entry name" value="SOLEUCYL-TRNA SYNTHETASE"/>
    <property type="match status" value="1"/>
</dbReference>
<evidence type="ECO:0000256" key="9">
    <source>
        <dbReference type="ARBA" id="ARBA00022833"/>
    </source>
</evidence>
<evidence type="ECO:0000256" key="4">
    <source>
        <dbReference type="ARBA" id="ARBA00011245"/>
    </source>
</evidence>
<dbReference type="GO" id="GO:0002161">
    <property type="term" value="F:aminoacyl-tRNA deacylase activity"/>
    <property type="evidence" value="ECO:0007669"/>
    <property type="project" value="InterPro"/>
</dbReference>
<comment type="catalytic activity">
    <reaction evidence="14 15">
        <text>tRNA(Ile) + L-isoleucine + ATP = L-isoleucyl-tRNA(Ile) + AMP + diphosphate</text>
        <dbReference type="Rhea" id="RHEA:11060"/>
        <dbReference type="Rhea" id="RHEA-COMP:9666"/>
        <dbReference type="Rhea" id="RHEA-COMP:9695"/>
        <dbReference type="ChEBI" id="CHEBI:30616"/>
        <dbReference type="ChEBI" id="CHEBI:33019"/>
        <dbReference type="ChEBI" id="CHEBI:58045"/>
        <dbReference type="ChEBI" id="CHEBI:78442"/>
        <dbReference type="ChEBI" id="CHEBI:78528"/>
        <dbReference type="ChEBI" id="CHEBI:456215"/>
        <dbReference type="EC" id="6.1.1.5"/>
    </reaction>
</comment>
<dbReference type="InterPro" id="IPR001412">
    <property type="entry name" value="aa-tRNA-synth_I_CS"/>
</dbReference>
<proteinExistence type="inferred from homology"/>
<dbReference type="PROSITE" id="PS00178">
    <property type="entry name" value="AA_TRNA_LIGASE_I"/>
    <property type="match status" value="1"/>
</dbReference>
<dbReference type="EC" id="6.1.1.5" evidence="15"/>
<evidence type="ECO:0000256" key="2">
    <source>
        <dbReference type="ARBA" id="ARBA00004496"/>
    </source>
</evidence>
<feature type="domain" description="Aminoacyl-tRNA synthetase class Ia" evidence="16">
    <location>
        <begin position="55"/>
        <end position="657"/>
    </location>
</feature>
<keyword evidence="5 15" id="KW-0963">Cytoplasm</keyword>
<feature type="binding site" evidence="15">
    <location>
        <position position="630"/>
    </location>
    <ligand>
        <name>ATP</name>
        <dbReference type="ChEBI" id="CHEBI:30616"/>
    </ligand>
</feature>
<dbReference type="SUPFAM" id="SSF47323">
    <property type="entry name" value="Anticodon-binding domain of a subclass of class I aminoacyl-tRNA synthetases"/>
    <property type="match status" value="2"/>
</dbReference>
<dbReference type="NCBIfam" id="TIGR00392">
    <property type="entry name" value="ileS"/>
    <property type="match status" value="1"/>
</dbReference>
<gene>
    <name evidence="15" type="primary">ileS</name>
    <name evidence="18" type="ORF">SAMN04488695_10379</name>
</gene>
<keyword evidence="9 15" id="KW-0862">Zinc</keyword>
<dbReference type="FunFam" id="3.40.50.620:FF:000063">
    <property type="entry name" value="Isoleucine--tRNA ligase"/>
    <property type="match status" value="1"/>
</dbReference>
<keyword evidence="12 15" id="KW-0030">Aminoacyl-tRNA synthetase</keyword>
<dbReference type="SUPFAM" id="SSF50677">
    <property type="entry name" value="ValRS/IleRS/LeuRS editing domain"/>
    <property type="match status" value="1"/>
</dbReference>
<dbReference type="GO" id="GO:0000049">
    <property type="term" value="F:tRNA binding"/>
    <property type="evidence" value="ECO:0007669"/>
    <property type="project" value="InterPro"/>
</dbReference>
<dbReference type="Gene3D" id="3.40.50.620">
    <property type="entry name" value="HUPs"/>
    <property type="match status" value="2"/>
</dbReference>